<keyword evidence="2" id="KW-1185">Reference proteome</keyword>
<organism evidence="1 2">
    <name type="scientific">Paenibacillus foliorum</name>
    <dbReference type="NCBI Taxonomy" id="2654974"/>
    <lineage>
        <taxon>Bacteria</taxon>
        <taxon>Bacillati</taxon>
        <taxon>Bacillota</taxon>
        <taxon>Bacilli</taxon>
        <taxon>Bacillales</taxon>
        <taxon>Paenibacillaceae</taxon>
        <taxon>Paenibacillus</taxon>
    </lineage>
</organism>
<comment type="caution">
    <text evidence="1">The sequence shown here is derived from an EMBL/GenBank/DDBJ whole genome shotgun (WGS) entry which is preliminary data.</text>
</comment>
<dbReference type="EMBL" id="WHOD01000082">
    <property type="protein sequence ID" value="NOU95889.1"/>
    <property type="molecule type" value="Genomic_DNA"/>
</dbReference>
<accession>A0A972K0Q4</accession>
<dbReference type="AlphaFoldDB" id="A0A972K0Q4"/>
<dbReference type="RefSeq" id="WP_171654101.1">
    <property type="nucleotide sequence ID" value="NZ_WHOD01000082.1"/>
</dbReference>
<protein>
    <submittedName>
        <fullName evidence="1">Uncharacterized protein</fullName>
    </submittedName>
</protein>
<evidence type="ECO:0000313" key="2">
    <source>
        <dbReference type="Proteomes" id="UP000641588"/>
    </source>
</evidence>
<name>A0A972K0Q4_9BACL</name>
<dbReference type="Proteomes" id="UP000641588">
    <property type="component" value="Unassembled WGS sequence"/>
</dbReference>
<sequence length="105" mass="11935">MYAAETGILYEGHPLIFLFGGGPNCVEFDQIKRHPYSLPEGMLEPWFAGRAPMEGDIINGRVEYRAGCVPWQEGEREWSELLEGMFGWVPIRVVEVKTVLTHLVI</sequence>
<evidence type="ECO:0000313" key="1">
    <source>
        <dbReference type="EMBL" id="NOU95889.1"/>
    </source>
</evidence>
<reference evidence="1" key="1">
    <citation type="submission" date="2019-10" db="EMBL/GenBank/DDBJ databases">
        <title>Description of Paenibacillus glebae sp. nov.</title>
        <authorList>
            <person name="Carlier A."/>
            <person name="Qi S."/>
        </authorList>
    </citation>
    <scope>NUCLEOTIDE SEQUENCE</scope>
    <source>
        <strain evidence="1">LMG 31456</strain>
    </source>
</reference>
<proteinExistence type="predicted"/>
<gene>
    <name evidence="1" type="ORF">GC093_22070</name>
</gene>